<keyword evidence="7" id="KW-0704">Schiff base</keyword>
<evidence type="ECO:0000256" key="3">
    <source>
        <dbReference type="ARBA" id="ARBA00006906"/>
    </source>
</evidence>
<sequence>MMAGEMEGRLSGTSVIPILTVQDPEQAVLASEALARGGMTVIEITLRTAQALASIRAVKEALPSLQVAAGTVLDDRQMDAALAAGSDFCVSPGLTPALLRAARDRGCSLLPGVATASDIMCGLAEGFQVFKLFPAMAAGGVALLRSLSGPFPDVRFCPTGGVTRENLGILLAEPNVLCCGGSWMASQSLIDAADWAAIEGLASAAQSGRGTGP</sequence>
<comment type="pathway">
    <text evidence="2">Carbohydrate acid metabolism; 2-dehydro-3-deoxy-D-gluconate degradation; D-glyceraldehyde 3-phosphate and pyruvate from 2-dehydro-3-deoxy-D-gluconate: step 2/2.</text>
</comment>
<comment type="similarity">
    <text evidence="3">Belongs to the KHG/KDPG aldolase family.</text>
</comment>
<evidence type="ECO:0000256" key="2">
    <source>
        <dbReference type="ARBA" id="ARBA00004736"/>
    </source>
</evidence>
<dbReference type="OrthoDB" id="9805177at2"/>
<evidence type="ECO:0000313" key="9">
    <source>
        <dbReference type="EMBL" id="TCO77642.1"/>
    </source>
</evidence>
<dbReference type="GO" id="GO:0008675">
    <property type="term" value="F:2-dehydro-3-deoxy-phosphogluconate aldolase activity"/>
    <property type="evidence" value="ECO:0007669"/>
    <property type="project" value="UniProtKB-EC"/>
</dbReference>
<keyword evidence="6" id="KW-0456">Lyase</keyword>
<dbReference type="InterPro" id="IPR031338">
    <property type="entry name" value="KDPG/KHG_AS_2"/>
</dbReference>
<accession>A0A4R2KX64</accession>
<dbReference type="PANTHER" id="PTHR30246:SF1">
    <property type="entry name" value="2-DEHYDRO-3-DEOXY-6-PHOSPHOGALACTONATE ALDOLASE-RELATED"/>
    <property type="match status" value="1"/>
</dbReference>
<comment type="subunit">
    <text evidence="4">Homotrimer.</text>
</comment>
<comment type="caution">
    <text evidence="9">The sequence shown here is derived from an EMBL/GenBank/DDBJ whole genome shotgun (WGS) entry which is preliminary data.</text>
</comment>
<gene>
    <name evidence="9" type="ORF">EV688_10299</name>
</gene>
<dbReference type="Pfam" id="PF01081">
    <property type="entry name" value="Aldolase"/>
    <property type="match status" value="1"/>
</dbReference>
<proteinExistence type="inferred from homology"/>
<dbReference type="NCBIfam" id="NF004325">
    <property type="entry name" value="PRK05718.1"/>
    <property type="match status" value="1"/>
</dbReference>
<evidence type="ECO:0000256" key="5">
    <source>
        <dbReference type="ARBA" id="ARBA00013063"/>
    </source>
</evidence>
<evidence type="ECO:0000313" key="10">
    <source>
        <dbReference type="Proteomes" id="UP000294980"/>
    </source>
</evidence>
<dbReference type="PANTHER" id="PTHR30246">
    <property type="entry name" value="2-KETO-3-DEOXY-6-PHOSPHOGLUCONATE ALDOLASE"/>
    <property type="match status" value="1"/>
</dbReference>
<keyword evidence="8" id="KW-0119">Carbohydrate metabolism</keyword>
<dbReference type="NCBIfam" id="TIGR01182">
    <property type="entry name" value="eda"/>
    <property type="match status" value="1"/>
</dbReference>
<evidence type="ECO:0000256" key="6">
    <source>
        <dbReference type="ARBA" id="ARBA00023239"/>
    </source>
</evidence>
<dbReference type="PROSITE" id="PS00160">
    <property type="entry name" value="ALDOLASE_KDPG_KHG_2"/>
    <property type="match status" value="1"/>
</dbReference>
<dbReference type="EC" id="4.1.2.14" evidence="5"/>
<dbReference type="CDD" id="cd00452">
    <property type="entry name" value="KDPG_aldolase"/>
    <property type="match status" value="1"/>
</dbReference>
<dbReference type="InterPro" id="IPR013785">
    <property type="entry name" value="Aldolase_TIM"/>
</dbReference>
<dbReference type="AlphaFoldDB" id="A0A4R2KX64"/>
<evidence type="ECO:0000256" key="8">
    <source>
        <dbReference type="ARBA" id="ARBA00023277"/>
    </source>
</evidence>
<comment type="catalytic activity">
    <reaction evidence="1">
        <text>2-dehydro-3-deoxy-6-phospho-D-gluconate = D-glyceraldehyde 3-phosphate + pyruvate</text>
        <dbReference type="Rhea" id="RHEA:17089"/>
        <dbReference type="ChEBI" id="CHEBI:15361"/>
        <dbReference type="ChEBI" id="CHEBI:57569"/>
        <dbReference type="ChEBI" id="CHEBI:59776"/>
        <dbReference type="EC" id="4.1.2.14"/>
    </reaction>
</comment>
<dbReference type="SUPFAM" id="SSF51569">
    <property type="entry name" value="Aldolase"/>
    <property type="match status" value="1"/>
</dbReference>
<protein>
    <recommendedName>
        <fullName evidence="5">2-dehydro-3-deoxy-phosphogluconate aldolase</fullName>
        <ecNumber evidence="5">4.1.2.14</ecNumber>
    </recommendedName>
</protein>
<dbReference type="InterPro" id="IPR000887">
    <property type="entry name" value="Aldlse_KDPG_KHG"/>
</dbReference>
<name>A0A4R2KX64_9GAMM</name>
<dbReference type="InterPro" id="IPR031337">
    <property type="entry name" value="KDPG/KHG_AS_1"/>
</dbReference>
<dbReference type="Proteomes" id="UP000294980">
    <property type="component" value="Unassembled WGS sequence"/>
</dbReference>
<organism evidence="9 10">
    <name type="scientific">Chromatocurvus halotolerans</name>
    <dbReference type="NCBI Taxonomy" id="1132028"/>
    <lineage>
        <taxon>Bacteria</taxon>
        <taxon>Pseudomonadati</taxon>
        <taxon>Pseudomonadota</taxon>
        <taxon>Gammaproteobacteria</taxon>
        <taxon>Cellvibrionales</taxon>
        <taxon>Halieaceae</taxon>
        <taxon>Chromatocurvus</taxon>
    </lineage>
</organism>
<dbReference type="EMBL" id="SLWX01000002">
    <property type="protein sequence ID" value="TCO77642.1"/>
    <property type="molecule type" value="Genomic_DNA"/>
</dbReference>
<evidence type="ECO:0000256" key="7">
    <source>
        <dbReference type="ARBA" id="ARBA00023270"/>
    </source>
</evidence>
<evidence type="ECO:0000256" key="1">
    <source>
        <dbReference type="ARBA" id="ARBA00000654"/>
    </source>
</evidence>
<dbReference type="PROSITE" id="PS00159">
    <property type="entry name" value="ALDOLASE_KDPG_KHG_1"/>
    <property type="match status" value="1"/>
</dbReference>
<reference evidence="9 10" key="1">
    <citation type="submission" date="2019-03" db="EMBL/GenBank/DDBJ databases">
        <title>Genomic Encyclopedia of Type Strains, Phase IV (KMG-IV): sequencing the most valuable type-strain genomes for metagenomic binning, comparative biology and taxonomic classification.</title>
        <authorList>
            <person name="Goeker M."/>
        </authorList>
    </citation>
    <scope>NUCLEOTIDE SEQUENCE [LARGE SCALE GENOMIC DNA]</scope>
    <source>
        <strain evidence="9 10">DSM 23344</strain>
    </source>
</reference>
<keyword evidence="10" id="KW-1185">Reference proteome</keyword>
<dbReference type="Gene3D" id="3.20.20.70">
    <property type="entry name" value="Aldolase class I"/>
    <property type="match status" value="1"/>
</dbReference>
<evidence type="ECO:0000256" key="4">
    <source>
        <dbReference type="ARBA" id="ARBA00011233"/>
    </source>
</evidence>